<evidence type="ECO:0000313" key="2">
    <source>
        <dbReference type="Proteomes" id="UP000664169"/>
    </source>
</evidence>
<organism evidence="1 2">
    <name type="scientific">Gomphillus americanus</name>
    <dbReference type="NCBI Taxonomy" id="1940652"/>
    <lineage>
        <taxon>Eukaryota</taxon>
        <taxon>Fungi</taxon>
        <taxon>Dikarya</taxon>
        <taxon>Ascomycota</taxon>
        <taxon>Pezizomycotina</taxon>
        <taxon>Lecanoromycetes</taxon>
        <taxon>OSLEUM clade</taxon>
        <taxon>Ostropomycetidae</taxon>
        <taxon>Ostropales</taxon>
        <taxon>Graphidaceae</taxon>
        <taxon>Gomphilloideae</taxon>
        <taxon>Gomphillus</taxon>
    </lineage>
</organism>
<accession>A0A8H3FGS4</accession>
<comment type="caution">
    <text evidence="1">The sequence shown here is derived from an EMBL/GenBank/DDBJ whole genome shotgun (WGS) entry which is preliminary data.</text>
</comment>
<gene>
    <name evidence="1" type="ORF">GOMPHAMPRED_002782</name>
</gene>
<dbReference type="AlphaFoldDB" id="A0A8H3FGS4"/>
<proteinExistence type="predicted"/>
<dbReference type="EMBL" id="CAJPDQ010000019">
    <property type="protein sequence ID" value="CAF9923234.1"/>
    <property type="molecule type" value="Genomic_DNA"/>
</dbReference>
<dbReference type="Proteomes" id="UP000664169">
    <property type="component" value="Unassembled WGS sequence"/>
</dbReference>
<name>A0A8H3FGS4_9LECA</name>
<evidence type="ECO:0000313" key="1">
    <source>
        <dbReference type="EMBL" id="CAF9923234.1"/>
    </source>
</evidence>
<keyword evidence="2" id="KW-1185">Reference proteome</keyword>
<sequence>MKTSDLDNSNLDDAEVEQREAIRKKASTNTTAKRAAFLYVLLDISEYQDRSQEQMKGKTKTKPEPANKPILALVTENASTVAVAEPVAESAPCKPKKTGQEKLERTAAARSLLPSRLARVSLFHVYRIVGF</sequence>
<protein>
    <submittedName>
        <fullName evidence="1">Uncharacterized protein</fullName>
    </submittedName>
</protein>
<reference evidence="1" key="1">
    <citation type="submission" date="2021-03" db="EMBL/GenBank/DDBJ databases">
        <authorList>
            <person name="Tagirdzhanova G."/>
        </authorList>
    </citation>
    <scope>NUCLEOTIDE SEQUENCE</scope>
</reference>